<dbReference type="PROSITE" id="PS00149">
    <property type="entry name" value="SULFATASE_2"/>
    <property type="match status" value="1"/>
</dbReference>
<name>A0A918TUI0_9BACT</name>
<keyword evidence="6" id="KW-0732">Signal</keyword>
<comment type="caution">
    <text evidence="8">The sequence shown here is derived from an EMBL/GenBank/DDBJ whole genome shotgun (WGS) entry which is preliminary data.</text>
</comment>
<keyword evidence="2" id="KW-0479">Metal-binding</keyword>
<keyword evidence="9" id="KW-1185">Reference proteome</keyword>
<evidence type="ECO:0000313" key="8">
    <source>
        <dbReference type="EMBL" id="GHC61927.1"/>
    </source>
</evidence>
<dbReference type="InterPro" id="IPR024607">
    <property type="entry name" value="Sulfatase_CS"/>
</dbReference>
<dbReference type="PANTHER" id="PTHR42693:SF53">
    <property type="entry name" value="ENDO-4-O-SULFATASE"/>
    <property type="match status" value="1"/>
</dbReference>
<dbReference type="InterPro" id="IPR017850">
    <property type="entry name" value="Alkaline_phosphatase_core_sf"/>
</dbReference>
<dbReference type="AlphaFoldDB" id="A0A918TUI0"/>
<feature type="chain" id="PRO_5036834407" evidence="6">
    <location>
        <begin position="22"/>
        <end position="452"/>
    </location>
</feature>
<feature type="signal peptide" evidence="6">
    <location>
        <begin position="1"/>
        <end position="21"/>
    </location>
</feature>
<dbReference type="PROSITE" id="PS00523">
    <property type="entry name" value="SULFATASE_1"/>
    <property type="match status" value="1"/>
</dbReference>
<evidence type="ECO:0000256" key="1">
    <source>
        <dbReference type="ARBA" id="ARBA00008779"/>
    </source>
</evidence>
<reference evidence="8" key="1">
    <citation type="journal article" date="2014" name="Int. J. Syst. Evol. Microbiol.">
        <title>Complete genome sequence of Corynebacterium casei LMG S-19264T (=DSM 44701T), isolated from a smear-ripened cheese.</title>
        <authorList>
            <consortium name="US DOE Joint Genome Institute (JGI-PGF)"/>
            <person name="Walter F."/>
            <person name="Albersmeier A."/>
            <person name="Kalinowski J."/>
            <person name="Ruckert C."/>
        </authorList>
    </citation>
    <scope>NUCLEOTIDE SEQUENCE</scope>
    <source>
        <strain evidence="8">KCTC 12988</strain>
    </source>
</reference>
<feature type="region of interest" description="Disordered" evidence="5">
    <location>
        <begin position="433"/>
        <end position="452"/>
    </location>
</feature>
<dbReference type="PANTHER" id="PTHR42693">
    <property type="entry name" value="ARYLSULFATASE FAMILY MEMBER"/>
    <property type="match status" value="1"/>
</dbReference>
<sequence length="452" mass="50223">MMNMKKLFTFGLLAAFSFAQAEERPNIVVFLGDDMGWGDSGTYGNDLIQTPNMDKLASQGVKLMQCYSACGVCSPSRSAILTGRTPYRNGVWRHLSGNGPAHLREEEITYPELLKEAGYATCHVGKWHLLSKQQFGSEDFPHPDAHGFEHWMATHNNAAPSHKNPNNFVLNGEPLGETEGYSAQLVAAEAGRWLKEIRDKDKPFVMSVWLHEPHSPIATDTRFQKLYEGHENAKYMGNITQLDHALGMVMDALDEEGVADETFFYFSSDNGPVPSYGGSSGGLRGNKRSDYEGGVRVPGIVRWPGRVKAGTTSEVPVIGTDVFTTVLELAGVPLPSDRTIDGANMMPALVGKPVERKVPLFWRTHVSGPKERVAMRIGDWKIVGDETLTHFQLYNIPGDGREKNDLAEEMPEKTAEMKKELIALWNQIKADGPNEWWESERQKPKGNGQLSY</sequence>
<evidence type="ECO:0000256" key="2">
    <source>
        <dbReference type="ARBA" id="ARBA00022723"/>
    </source>
</evidence>
<dbReference type="Gene3D" id="3.40.720.10">
    <property type="entry name" value="Alkaline Phosphatase, subunit A"/>
    <property type="match status" value="1"/>
</dbReference>
<proteinExistence type="inferred from homology"/>
<keyword evidence="3" id="KW-0378">Hydrolase</keyword>
<dbReference type="Gene3D" id="3.30.1120.10">
    <property type="match status" value="1"/>
</dbReference>
<evidence type="ECO:0000256" key="3">
    <source>
        <dbReference type="ARBA" id="ARBA00022801"/>
    </source>
</evidence>
<dbReference type="InterPro" id="IPR050738">
    <property type="entry name" value="Sulfatase"/>
</dbReference>
<comment type="similarity">
    <text evidence="1">Belongs to the sulfatase family.</text>
</comment>
<dbReference type="GO" id="GO:0046872">
    <property type="term" value="F:metal ion binding"/>
    <property type="evidence" value="ECO:0007669"/>
    <property type="project" value="UniProtKB-KW"/>
</dbReference>
<accession>A0A918TUI0</accession>
<dbReference type="Proteomes" id="UP000644507">
    <property type="component" value="Unassembled WGS sequence"/>
</dbReference>
<dbReference type="SUPFAM" id="SSF53649">
    <property type="entry name" value="Alkaline phosphatase-like"/>
    <property type="match status" value="1"/>
</dbReference>
<reference evidence="8" key="2">
    <citation type="submission" date="2020-09" db="EMBL/GenBank/DDBJ databases">
        <authorList>
            <person name="Sun Q."/>
            <person name="Kim S."/>
        </authorList>
    </citation>
    <scope>NUCLEOTIDE SEQUENCE</scope>
    <source>
        <strain evidence="8">KCTC 12988</strain>
    </source>
</reference>
<dbReference type="Pfam" id="PF00884">
    <property type="entry name" value="Sulfatase"/>
    <property type="match status" value="1"/>
</dbReference>
<dbReference type="EMBL" id="BMXI01000015">
    <property type="protein sequence ID" value="GHC61927.1"/>
    <property type="molecule type" value="Genomic_DNA"/>
</dbReference>
<dbReference type="GO" id="GO:0004065">
    <property type="term" value="F:arylsulfatase activity"/>
    <property type="evidence" value="ECO:0007669"/>
    <property type="project" value="TreeGrafter"/>
</dbReference>
<keyword evidence="4" id="KW-0106">Calcium</keyword>
<dbReference type="InterPro" id="IPR000917">
    <property type="entry name" value="Sulfatase_N"/>
</dbReference>
<gene>
    <name evidence="8" type="ORF">GCM10007100_31590</name>
</gene>
<evidence type="ECO:0000256" key="5">
    <source>
        <dbReference type="SAM" id="MobiDB-lite"/>
    </source>
</evidence>
<evidence type="ECO:0000259" key="7">
    <source>
        <dbReference type="Pfam" id="PF00884"/>
    </source>
</evidence>
<dbReference type="RefSeq" id="WP_229809546.1">
    <property type="nucleotide sequence ID" value="NZ_BMXI01000015.1"/>
</dbReference>
<evidence type="ECO:0000313" key="9">
    <source>
        <dbReference type="Proteomes" id="UP000644507"/>
    </source>
</evidence>
<organism evidence="8 9">
    <name type="scientific">Roseibacillus persicicus</name>
    <dbReference type="NCBI Taxonomy" id="454148"/>
    <lineage>
        <taxon>Bacteria</taxon>
        <taxon>Pseudomonadati</taxon>
        <taxon>Verrucomicrobiota</taxon>
        <taxon>Verrucomicrobiia</taxon>
        <taxon>Verrucomicrobiales</taxon>
        <taxon>Verrucomicrobiaceae</taxon>
        <taxon>Roseibacillus</taxon>
    </lineage>
</organism>
<evidence type="ECO:0000256" key="6">
    <source>
        <dbReference type="SAM" id="SignalP"/>
    </source>
</evidence>
<evidence type="ECO:0000256" key="4">
    <source>
        <dbReference type="ARBA" id="ARBA00022837"/>
    </source>
</evidence>
<protein>
    <submittedName>
        <fullName evidence="8">N-acetylgalactosamine-6-sulfatase</fullName>
    </submittedName>
</protein>
<feature type="domain" description="Sulfatase N-terminal" evidence="7">
    <location>
        <begin position="25"/>
        <end position="332"/>
    </location>
</feature>